<sequence length="427" mass="45674">MAPLTSTSSCESCVNLSQKVIELEQRISTLYQIQGAERDLDTILLGKAQTTATSAELADTVHHSAVVSQDPANSQPRLQTCVAGVSATDENCWFQLGARPKALVSSTPLQPAPWTMVGTRGGCRGARRIRLSHSHPSGAVVLKNKFSILDPVDFPPLAASPCHPAVSLKSAPSPPLRARSRGGQLGAVAQTRRGELFFTPAPRRRGPTAQLPGSHARGPAGASPSEHPRCRGAGISDGQQSPVASPLSTLVLGDSIVRNVRMRGALTLSFPGATVVDIVDRIPNILASHPQANRLIIHIGTNDIPKQQSELLKLDFLQLFSLLGQLQVSAFISGPTPTCGRGIGRFSRLLSLNTWLSSACVSHGVGFINNFDAFWERRHLFGADGLHLNAWGRRLLSANLVFGVQHSRTRPCHYPKPTLPADLSSTD</sequence>
<dbReference type="Proteomes" id="UP000005207">
    <property type="component" value="Linkage group LG22"/>
</dbReference>
<dbReference type="InterPro" id="IPR013830">
    <property type="entry name" value="SGNH_hydro"/>
</dbReference>
<evidence type="ECO:0000259" key="2">
    <source>
        <dbReference type="Pfam" id="PF13472"/>
    </source>
</evidence>
<dbReference type="Gene3D" id="3.40.50.12690">
    <property type="match status" value="1"/>
</dbReference>
<accession>A0A669EPV5</accession>
<dbReference type="AlphaFoldDB" id="A0A669EPV5"/>
<dbReference type="SUPFAM" id="SSF52266">
    <property type="entry name" value="SGNH hydrolase"/>
    <property type="match status" value="1"/>
</dbReference>
<feature type="region of interest" description="Disordered" evidence="1">
    <location>
        <begin position="199"/>
        <end position="242"/>
    </location>
</feature>
<keyword evidence="4" id="KW-1185">Reference proteome</keyword>
<dbReference type="OMA" id="PAPWTMV"/>
<dbReference type="CDD" id="cd00229">
    <property type="entry name" value="SGNH_hydrolase"/>
    <property type="match status" value="1"/>
</dbReference>
<dbReference type="GeneTree" id="ENSGT00940000176971"/>
<organism evidence="3 4">
    <name type="scientific">Oreochromis niloticus</name>
    <name type="common">Nile tilapia</name>
    <name type="synonym">Tilapia nilotica</name>
    <dbReference type="NCBI Taxonomy" id="8128"/>
    <lineage>
        <taxon>Eukaryota</taxon>
        <taxon>Metazoa</taxon>
        <taxon>Chordata</taxon>
        <taxon>Craniata</taxon>
        <taxon>Vertebrata</taxon>
        <taxon>Euteleostomi</taxon>
        <taxon>Actinopterygii</taxon>
        <taxon>Neopterygii</taxon>
        <taxon>Teleostei</taxon>
        <taxon>Neoteleostei</taxon>
        <taxon>Acanthomorphata</taxon>
        <taxon>Ovalentaria</taxon>
        <taxon>Cichlomorphae</taxon>
        <taxon>Cichliformes</taxon>
        <taxon>Cichlidae</taxon>
        <taxon>African cichlids</taxon>
        <taxon>Pseudocrenilabrinae</taxon>
        <taxon>Oreochromini</taxon>
        <taxon>Oreochromis</taxon>
    </lineage>
</organism>
<dbReference type="Gene3D" id="3.40.50.12700">
    <property type="match status" value="1"/>
</dbReference>
<proteinExistence type="predicted"/>
<feature type="region of interest" description="Disordered" evidence="1">
    <location>
        <begin position="165"/>
        <end position="185"/>
    </location>
</feature>
<feature type="domain" description="SGNH hydrolase-type esterase" evidence="2">
    <location>
        <begin position="263"/>
        <end position="394"/>
    </location>
</feature>
<dbReference type="Pfam" id="PF13472">
    <property type="entry name" value="Lipase_GDSL_2"/>
    <property type="match status" value="1"/>
</dbReference>
<reference evidence="3" key="2">
    <citation type="submission" date="2025-08" db="UniProtKB">
        <authorList>
            <consortium name="Ensembl"/>
        </authorList>
    </citation>
    <scope>IDENTIFICATION</scope>
</reference>
<evidence type="ECO:0000313" key="4">
    <source>
        <dbReference type="Proteomes" id="UP000005207"/>
    </source>
</evidence>
<name>A0A669EPV5_ORENI</name>
<reference evidence="3" key="3">
    <citation type="submission" date="2025-09" db="UniProtKB">
        <authorList>
            <consortium name="Ensembl"/>
        </authorList>
    </citation>
    <scope>IDENTIFICATION</scope>
</reference>
<dbReference type="InParanoid" id="A0A669EPV5"/>
<evidence type="ECO:0000313" key="3">
    <source>
        <dbReference type="Ensembl" id="ENSONIP00000074934.1"/>
    </source>
</evidence>
<reference evidence="4" key="1">
    <citation type="submission" date="2012-01" db="EMBL/GenBank/DDBJ databases">
        <title>The Genome Sequence of Oreochromis niloticus (Nile Tilapia).</title>
        <authorList>
            <consortium name="Broad Institute Genome Assembly Team"/>
            <consortium name="Broad Institute Sequencing Platform"/>
            <person name="Di Palma F."/>
            <person name="Johnson J."/>
            <person name="Lander E.S."/>
            <person name="Lindblad-Toh K."/>
        </authorList>
    </citation>
    <scope>NUCLEOTIDE SEQUENCE [LARGE SCALE GENOMIC DNA]</scope>
</reference>
<evidence type="ECO:0000256" key="1">
    <source>
        <dbReference type="SAM" id="MobiDB-lite"/>
    </source>
</evidence>
<protein>
    <recommendedName>
        <fullName evidence="2">SGNH hydrolase-type esterase domain-containing protein</fullName>
    </recommendedName>
</protein>
<dbReference type="Ensembl" id="ENSONIT00000032271.2">
    <property type="protein sequence ID" value="ENSONIP00000074934.1"/>
    <property type="gene ID" value="ENSONIG00000024244.2"/>
</dbReference>